<accession>I4EI81</accession>
<protein>
    <recommendedName>
        <fullName evidence="1">PRC-barrel domain-containing protein</fullName>
    </recommendedName>
</protein>
<organism evidence="2 3">
    <name type="scientific">Nitrolancea hollandica Lb</name>
    <dbReference type="NCBI Taxonomy" id="1129897"/>
    <lineage>
        <taxon>Bacteria</taxon>
        <taxon>Pseudomonadati</taxon>
        <taxon>Thermomicrobiota</taxon>
        <taxon>Thermomicrobia</taxon>
        <taxon>Sphaerobacterales</taxon>
        <taxon>Sphaerobacterineae</taxon>
        <taxon>Sphaerobacteraceae</taxon>
        <taxon>Nitrolancea</taxon>
    </lineage>
</organism>
<dbReference type="AlphaFoldDB" id="I4EI81"/>
<dbReference type="SUPFAM" id="SSF50346">
    <property type="entry name" value="PRC-barrel domain"/>
    <property type="match status" value="1"/>
</dbReference>
<gene>
    <name evidence="2" type="ORF">NITHO_3360010</name>
</gene>
<evidence type="ECO:0000313" key="2">
    <source>
        <dbReference type="EMBL" id="CCF84393.1"/>
    </source>
</evidence>
<dbReference type="RefSeq" id="WP_008478529.1">
    <property type="nucleotide sequence ID" value="NZ_CAGS01000264.1"/>
</dbReference>
<dbReference type="Proteomes" id="UP000004221">
    <property type="component" value="Unassembled WGS sequence"/>
</dbReference>
<dbReference type="InterPro" id="IPR011033">
    <property type="entry name" value="PRC_barrel-like_sf"/>
</dbReference>
<proteinExistence type="predicted"/>
<keyword evidence="3" id="KW-1185">Reference proteome</keyword>
<feature type="domain" description="PRC-barrel" evidence="1">
    <location>
        <begin position="33"/>
        <end position="89"/>
    </location>
</feature>
<dbReference type="OrthoDB" id="3712018at2"/>
<dbReference type="EMBL" id="CAGS01000264">
    <property type="protein sequence ID" value="CCF84393.1"/>
    <property type="molecule type" value="Genomic_DNA"/>
</dbReference>
<dbReference type="InterPro" id="IPR027275">
    <property type="entry name" value="PRC-brl_dom"/>
</dbReference>
<comment type="caution">
    <text evidence="2">The sequence shown here is derived from an EMBL/GenBank/DDBJ whole genome shotgun (WGS) entry which is preliminary data.</text>
</comment>
<sequence>MTTSVGWGFGSSGVNPSEVTHAQQEETLGRIHRGMAVYNVEGHRIGSVGGVLRAPGDRAFAVVVRTGWFGLGKELYIPLQYVNVWGNQVSLSVDRHVIHRMGWDKRPAYLEKPVTEPTVEEHGAPAKA</sequence>
<evidence type="ECO:0000313" key="3">
    <source>
        <dbReference type="Proteomes" id="UP000004221"/>
    </source>
</evidence>
<evidence type="ECO:0000259" key="1">
    <source>
        <dbReference type="Pfam" id="PF05239"/>
    </source>
</evidence>
<reference evidence="2 3" key="1">
    <citation type="journal article" date="2012" name="ISME J.">
        <title>Nitrification expanded: discovery, physiology and genomics of a nitrite-oxidizing bacterium from the phylum Chloroflexi.</title>
        <authorList>
            <person name="Sorokin D.Y."/>
            <person name="Lucker S."/>
            <person name="Vejmelkova D."/>
            <person name="Kostrikina N.A."/>
            <person name="Kleerebezem R."/>
            <person name="Rijpstra W.I."/>
            <person name="Damste J.S."/>
            <person name="Le Paslier D."/>
            <person name="Muyzer G."/>
            <person name="Wagner M."/>
            <person name="van Loosdrecht M.C."/>
            <person name="Daims H."/>
        </authorList>
    </citation>
    <scope>NUCLEOTIDE SEQUENCE [LARGE SCALE GENOMIC DNA]</scope>
    <source>
        <strain evidence="3">none</strain>
    </source>
</reference>
<name>I4EI81_9BACT</name>
<dbReference type="Pfam" id="PF05239">
    <property type="entry name" value="PRC"/>
    <property type="match status" value="1"/>
</dbReference>